<reference evidence="1 2" key="1">
    <citation type="submission" date="2011-10" db="EMBL/GenBank/DDBJ databases">
        <title>Metabolic and evolutionary patterns in the extreme acidophile Ferroplasma acidiphilum.</title>
        <authorList>
            <person name="Golyshina O.V."/>
            <person name="Kozyavkin S.A."/>
            <person name="Tatusov R.L."/>
            <person name="Slesarev A.I."/>
            <person name="Golyshin P.N."/>
        </authorList>
    </citation>
    <scope>NUCLEOTIDE SEQUENCE [LARGE SCALE GENOMIC DNA]</scope>
    <source>
        <strain evidence="2">Y</strain>
    </source>
</reference>
<sequence>MNTEDVIEIFKTSLVNGDVNNAYKIVERNRKIYTKRGLKTAEEFMQYLIDALKGDKTPDDLYNIFSDEKYNIFPYIHDYKGYVFNLVDTILYSINRYNIKYPSFDGKRCGDI</sequence>
<organism evidence="1 2">
    <name type="scientific">Ferroplasma acidiphilum</name>
    <dbReference type="NCBI Taxonomy" id="74969"/>
    <lineage>
        <taxon>Archaea</taxon>
        <taxon>Methanobacteriati</taxon>
        <taxon>Thermoplasmatota</taxon>
        <taxon>Thermoplasmata</taxon>
        <taxon>Thermoplasmatales</taxon>
        <taxon>Ferroplasmaceae</taxon>
        <taxon>Ferroplasma</taxon>
    </lineage>
</organism>
<dbReference type="STRING" id="74969.FAD_0630"/>
<dbReference type="OrthoDB" id="56064at2157"/>
<dbReference type="EMBL" id="CP015363">
    <property type="protein sequence ID" value="ARD84541.1"/>
    <property type="molecule type" value="Genomic_DNA"/>
</dbReference>
<dbReference type="RefSeq" id="WP_081141732.1">
    <property type="nucleotide sequence ID" value="NZ_CP015363.1"/>
</dbReference>
<proteinExistence type="predicted"/>
<protein>
    <submittedName>
        <fullName evidence="1">Uncharacterized protein</fullName>
    </submittedName>
</protein>
<accession>A0A1V0N368</accession>
<dbReference type="Proteomes" id="UP000192050">
    <property type="component" value="Chromosome"/>
</dbReference>
<keyword evidence="2" id="KW-1185">Reference proteome</keyword>
<evidence type="ECO:0000313" key="2">
    <source>
        <dbReference type="Proteomes" id="UP000192050"/>
    </source>
</evidence>
<gene>
    <name evidence="1" type="ORF">FAD_0630</name>
</gene>
<evidence type="ECO:0000313" key="1">
    <source>
        <dbReference type="EMBL" id="ARD84541.1"/>
    </source>
</evidence>
<dbReference type="GeneID" id="31676135"/>
<name>A0A1V0N368_9ARCH</name>
<dbReference type="KEGG" id="fai:FAD_0630"/>
<dbReference type="AlphaFoldDB" id="A0A1V0N368"/>